<proteinExistence type="predicted"/>
<dbReference type="STRING" id="1325130.HFN_0220"/>
<keyword evidence="2" id="KW-1185">Reference proteome</keyword>
<reference evidence="1 2" key="1">
    <citation type="journal article" date="2013" name="Genome Announc.">
        <title>Draft Genome Sequence of Helicobacter fennelliae Strain MRY12-0050, Isolated from a Bacteremia Patient.</title>
        <authorList>
            <person name="Rimbara E."/>
            <person name="Matsui M."/>
            <person name="Mori S."/>
            <person name="Suzuki S."/>
            <person name="Suzuki M."/>
            <person name="Kim H."/>
            <person name="Sekizuka T."/>
            <person name="Kuroda M."/>
            <person name="Shibayama K."/>
        </authorList>
    </citation>
    <scope>NUCLEOTIDE SEQUENCE [LARGE SCALE GENOMIC DNA]</scope>
    <source>
        <strain evidence="1 2">MRY12-0050</strain>
    </source>
</reference>
<comment type="caution">
    <text evidence="1">The sequence shown here is derived from an EMBL/GenBank/DDBJ whole genome shotgun (WGS) entry which is preliminary data.</text>
</comment>
<dbReference type="RefSeq" id="WP_023948230.1">
    <property type="nucleotide sequence ID" value="NZ_BASD01000014.1"/>
</dbReference>
<protein>
    <submittedName>
        <fullName evidence="1">Uncharacterized protein</fullName>
    </submittedName>
</protein>
<organism evidence="1 2">
    <name type="scientific">Helicobacter fennelliae MRY12-0050</name>
    <dbReference type="NCBI Taxonomy" id="1325130"/>
    <lineage>
        <taxon>Bacteria</taxon>
        <taxon>Pseudomonadati</taxon>
        <taxon>Campylobacterota</taxon>
        <taxon>Epsilonproteobacteria</taxon>
        <taxon>Campylobacterales</taxon>
        <taxon>Helicobacteraceae</taxon>
        <taxon>Helicobacter</taxon>
    </lineage>
</organism>
<dbReference type="Proteomes" id="UP000018143">
    <property type="component" value="Unassembled WGS sequence"/>
</dbReference>
<gene>
    <name evidence="1" type="ORF">HFN_0220</name>
</gene>
<dbReference type="AlphaFoldDB" id="T1CQS0"/>
<sequence length="73" mass="8623">MLFYCHFKRKQNLDSMQTQKERVKNPLFLGRFWGCVEIFRQDRISKFIAGLKNSNSLKYVFSSKAFGQSPRVA</sequence>
<accession>T1CQS0</accession>
<evidence type="ECO:0000313" key="1">
    <source>
        <dbReference type="EMBL" id="GAD19089.1"/>
    </source>
</evidence>
<name>T1CQS0_9HELI</name>
<evidence type="ECO:0000313" key="2">
    <source>
        <dbReference type="Proteomes" id="UP000018143"/>
    </source>
</evidence>
<dbReference type="EMBL" id="BASD01000014">
    <property type="protein sequence ID" value="GAD19089.1"/>
    <property type="molecule type" value="Genomic_DNA"/>
</dbReference>